<comment type="caution">
    <text evidence="5">The sequence shown here is derived from an EMBL/GenBank/DDBJ whole genome shotgun (WGS) entry which is preliminary data.</text>
</comment>
<dbReference type="SUPFAM" id="SSF51101">
    <property type="entry name" value="Mannose-binding lectins"/>
    <property type="match status" value="2"/>
</dbReference>
<feature type="domain" description="Jacalin-type lectin" evidence="4">
    <location>
        <begin position="5"/>
        <end position="145"/>
    </location>
</feature>
<dbReference type="GO" id="GO:0030246">
    <property type="term" value="F:carbohydrate binding"/>
    <property type="evidence" value="ECO:0007669"/>
    <property type="project" value="UniProtKB-KW"/>
</dbReference>
<feature type="domain" description="Jacalin-type lectin" evidence="4">
    <location>
        <begin position="168"/>
        <end position="310"/>
    </location>
</feature>
<dbReference type="InterPro" id="IPR001229">
    <property type="entry name" value="Jacalin-like_lectin_dom"/>
</dbReference>
<keyword evidence="6" id="KW-1185">Reference proteome</keyword>
<dbReference type="InterPro" id="IPR036404">
    <property type="entry name" value="Jacalin-like_lectin_dom_sf"/>
</dbReference>
<keyword evidence="3" id="KW-0677">Repeat</keyword>
<dbReference type="AlphaFoldDB" id="A0AAV5KTW0"/>
<dbReference type="PANTHER" id="PTHR47293">
    <property type="entry name" value="JACALIN-RELATED LECTIN 3"/>
    <property type="match status" value="1"/>
</dbReference>
<keyword evidence="2" id="KW-0430">Lectin</keyword>
<name>A0AAV5KTW0_9ROSI</name>
<dbReference type="CDD" id="cd09612">
    <property type="entry name" value="Jacalin"/>
    <property type="match status" value="2"/>
</dbReference>
<evidence type="ECO:0000259" key="4">
    <source>
        <dbReference type="PROSITE" id="PS51752"/>
    </source>
</evidence>
<evidence type="ECO:0000313" key="5">
    <source>
        <dbReference type="EMBL" id="GKV28122.1"/>
    </source>
</evidence>
<proteinExistence type="inferred from homology"/>
<dbReference type="EMBL" id="BPVZ01000078">
    <property type="protein sequence ID" value="GKV28122.1"/>
    <property type="molecule type" value="Genomic_DNA"/>
</dbReference>
<reference evidence="5 6" key="1">
    <citation type="journal article" date="2021" name="Commun. Biol.">
        <title>The genome of Shorea leprosula (Dipterocarpaceae) highlights the ecological relevance of drought in aseasonal tropical rainforests.</title>
        <authorList>
            <person name="Ng K.K.S."/>
            <person name="Kobayashi M.J."/>
            <person name="Fawcett J.A."/>
            <person name="Hatakeyama M."/>
            <person name="Paape T."/>
            <person name="Ng C.H."/>
            <person name="Ang C.C."/>
            <person name="Tnah L.H."/>
            <person name="Lee C.T."/>
            <person name="Nishiyama T."/>
            <person name="Sese J."/>
            <person name="O'Brien M.J."/>
            <person name="Copetti D."/>
            <person name="Mohd Noor M.I."/>
            <person name="Ong R.C."/>
            <person name="Putra M."/>
            <person name="Sireger I.Z."/>
            <person name="Indrioko S."/>
            <person name="Kosugi Y."/>
            <person name="Izuno A."/>
            <person name="Isagi Y."/>
            <person name="Lee S.L."/>
            <person name="Shimizu K.K."/>
        </authorList>
    </citation>
    <scope>NUCLEOTIDE SEQUENCE [LARGE SCALE GENOMIC DNA]</scope>
    <source>
        <strain evidence="5">214</strain>
    </source>
</reference>
<dbReference type="Pfam" id="PF01419">
    <property type="entry name" value="Jacalin"/>
    <property type="match status" value="2"/>
</dbReference>
<dbReference type="Proteomes" id="UP001054252">
    <property type="component" value="Unassembled WGS sequence"/>
</dbReference>
<dbReference type="InterPro" id="IPR033734">
    <property type="entry name" value="Jacalin-like_lectin_dom_plant"/>
</dbReference>
<comment type="similarity">
    <text evidence="1">Belongs to the jacalin lectin family.</text>
</comment>
<organism evidence="5 6">
    <name type="scientific">Rubroshorea leprosula</name>
    <dbReference type="NCBI Taxonomy" id="152421"/>
    <lineage>
        <taxon>Eukaryota</taxon>
        <taxon>Viridiplantae</taxon>
        <taxon>Streptophyta</taxon>
        <taxon>Embryophyta</taxon>
        <taxon>Tracheophyta</taxon>
        <taxon>Spermatophyta</taxon>
        <taxon>Magnoliopsida</taxon>
        <taxon>eudicotyledons</taxon>
        <taxon>Gunneridae</taxon>
        <taxon>Pentapetalae</taxon>
        <taxon>rosids</taxon>
        <taxon>malvids</taxon>
        <taxon>Malvales</taxon>
        <taxon>Dipterocarpaceae</taxon>
        <taxon>Rubroshorea</taxon>
    </lineage>
</organism>
<evidence type="ECO:0000256" key="2">
    <source>
        <dbReference type="ARBA" id="ARBA00022734"/>
    </source>
</evidence>
<evidence type="ECO:0000256" key="3">
    <source>
        <dbReference type="ARBA" id="ARBA00022737"/>
    </source>
</evidence>
<dbReference type="Gene3D" id="2.100.10.30">
    <property type="entry name" value="Jacalin-like lectin domain"/>
    <property type="match status" value="2"/>
</dbReference>
<protein>
    <recommendedName>
        <fullName evidence="4">Jacalin-type lectin domain-containing protein</fullName>
    </recommendedName>
</protein>
<evidence type="ECO:0000256" key="1">
    <source>
        <dbReference type="ARBA" id="ARBA00006568"/>
    </source>
</evidence>
<accession>A0AAV5KTW0</accession>
<dbReference type="PROSITE" id="PS51752">
    <property type="entry name" value="JACALIN_LECTIN"/>
    <property type="match status" value="2"/>
</dbReference>
<dbReference type="SMART" id="SM00915">
    <property type="entry name" value="Jacalin"/>
    <property type="match status" value="2"/>
</dbReference>
<sequence length="311" mass="33859">MVDLCIKVGPWGGEGGTNWSYHPKAEIIEIIIRSGWAIDCISFKCNDMNGSEDSLRFGGDGGSEHKVSIDWPNEYLTCISGTVGPFFSLGGILRSLHFQTNRKKYGPYGWEVGYRFTLPIEGGSIVGFHGRAGKHLDAIGFYIEPRTTFTTRGQGKMVNNVTDNVVLPRDPGPWGGDGGNTWDDGVFSCIRQLILFVGKTTVSGIMILYGRSNGQSFLSKRHGSGGDIHRIKLESSEHLVDVAGYFGPTEGSDGYEVLRSITFYTNKGKYGPFGDEIGRAFSSTCSNAKVVGFHGRSGAFINAIGVHKQYS</sequence>
<dbReference type="PANTHER" id="PTHR47293:SF66">
    <property type="entry name" value="JACALIN-RELATED LECTIN 11-RELATED"/>
    <property type="match status" value="1"/>
</dbReference>
<gene>
    <name evidence="5" type="ORF">SLEP1_g37208</name>
</gene>
<dbReference type="FunFam" id="2.100.10.30:FF:000001">
    <property type="entry name" value="Jacalin-related lectin 33"/>
    <property type="match status" value="1"/>
</dbReference>
<evidence type="ECO:0000313" key="6">
    <source>
        <dbReference type="Proteomes" id="UP001054252"/>
    </source>
</evidence>